<dbReference type="PANTHER" id="PTHR48020:SF12">
    <property type="entry name" value="PROTON MYO-INOSITOL COTRANSPORTER"/>
    <property type="match status" value="1"/>
</dbReference>
<feature type="transmembrane region" description="Helical" evidence="10">
    <location>
        <begin position="369"/>
        <end position="390"/>
    </location>
</feature>
<protein>
    <submittedName>
        <fullName evidence="12">Sugar (And other) transporter</fullName>
    </submittedName>
</protein>
<dbReference type="InterPro" id="IPR005829">
    <property type="entry name" value="Sugar_transporter_CS"/>
</dbReference>
<evidence type="ECO:0000256" key="8">
    <source>
        <dbReference type="ARBA" id="ARBA00049119"/>
    </source>
</evidence>
<dbReference type="GO" id="GO:1904679">
    <property type="term" value="P:myo-inositol import across plasma membrane"/>
    <property type="evidence" value="ECO:0007669"/>
    <property type="project" value="UniProtKB-ARBA"/>
</dbReference>
<feature type="transmembrane region" description="Helical" evidence="10">
    <location>
        <begin position="123"/>
        <end position="141"/>
    </location>
</feature>
<feature type="region of interest" description="Disordered" evidence="9">
    <location>
        <begin position="815"/>
        <end position="837"/>
    </location>
</feature>
<dbReference type="Pfam" id="PF00083">
    <property type="entry name" value="Sugar_tr"/>
    <property type="match status" value="1"/>
</dbReference>
<feature type="transmembrane region" description="Helical" evidence="10">
    <location>
        <begin position="153"/>
        <end position="171"/>
    </location>
</feature>
<feature type="transmembrane region" description="Helical" evidence="10">
    <location>
        <begin position="339"/>
        <end position="357"/>
    </location>
</feature>
<organism evidence="12 13">
    <name type="scientific">Rhizoctonia solani</name>
    <dbReference type="NCBI Taxonomy" id="456999"/>
    <lineage>
        <taxon>Eukaryota</taxon>
        <taxon>Fungi</taxon>
        <taxon>Dikarya</taxon>
        <taxon>Basidiomycota</taxon>
        <taxon>Agaricomycotina</taxon>
        <taxon>Agaricomycetes</taxon>
        <taxon>Cantharellales</taxon>
        <taxon>Ceratobasidiaceae</taxon>
        <taxon>Rhizoctonia</taxon>
    </lineage>
</organism>
<evidence type="ECO:0000259" key="11">
    <source>
        <dbReference type="PROSITE" id="PS50850"/>
    </source>
</evidence>
<dbReference type="Proteomes" id="UP000650533">
    <property type="component" value="Chromosome 11"/>
</dbReference>
<dbReference type="PROSITE" id="PS50850">
    <property type="entry name" value="MFS"/>
    <property type="match status" value="1"/>
</dbReference>
<dbReference type="PROSITE" id="PS00216">
    <property type="entry name" value="SUGAR_TRANSPORT_1"/>
    <property type="match status" value="2"/>
</dbReference>
<evidence type="ECO:0000256" key="5">
    <source>
        <dbReference type="ARBA" id="ARBA00022692"/>
    </source>
</evidence>
<feature type="transmembrane region" description="Helical" evidence="10">
    <location>
        <begin position="207"/>
        <end position="229"/>
    </location>
</feature>
<keyword evidence="6 10" id="KW-1133">Transmembrane helix</keyword>
<feature type="domain" description="Major facilitator superfamily (MFS) profile" evidence="11">
    <location>
        <begin position="55"/>
        <end position="500"/>
    </location>
</feature>
<feature type="transmembrane region" description="Helical" evidence="10">
    <location>
        <begin position="744"/>
        <end position="767"/>
    </location>
</feature>
<dbReference type="InterPro" id="IPR005828">
    <property type="entry name" value="MFS_sugar_transport-like"/>
</dbReference>
<keyword evidence="7 10" id="KW-0472">Membrane</keyword>
<dbReference type="FunFam" id="1.20.1250.20:FF:000073">
    <property type="entry name" value="MFS myo-inositol transporter, putative"/>
    <property type="match status" value="1"/>
</dbReference>
<feature type="transmembrane region" description="Helical" evidence="10">
    <location>
        <begin position="410"/>
        <end position="432"/>
    </location>
</feature>
<gene>
    <name evidence="12" type="ORF">RhiXN_10191</name>
</gene>
<dbReference type="GO" id="GO:0005365">
    <property type="term" value="F:myo-inositol transmembrane transporter activity"/>
    <property type="evidence" value="ECO:0007669"/>
    <property type="project" value="UniProtKB-ARBA"/>
</dbReference>
<evidence type="ECO:0000256" key="2">
    <source>
        <dbReference type="ARBA" id="ARBA00010992"/>
    </source>
</evidence>
<feature type="transmembrane region" description="Helical" evidence="10">
    <location>
        <begin position="478"/>
        <end position="496"/>
    </location>
</feature>
<name>A0A8H8P5B0_9AGAM</name>
<dbReference type="Gene3D" id="1.20.1250.20">
    <property type="entry name" value="MFS general substrate transporter like domains"/>
    <property type="match status" value="1"/>
</dbReference>
<comment type="subcellular location">
    <subcellularLocation>
        <location evidence="1">Cell membrane</location>
        <topology evidence="1">Multi-pass membrane protein</topology>
    </subcellularLocation>
</comment>
<dbReference type="InterPro" id="IPR020846">
    <property type="entry name" value="MFS_dom"/>
</dbReference>
<evidence type="ECO:0000313" key="13">
    <source>
        <dbReference type="Proteomes" id="UP000650533"/>
    </source>
</evidence>
<evidence type="ECO:0000313" key="12">
    <source>
        <dbReference type="EMBL" id="QRW23867.1"/>
    </source>
</evidence>
<dbReference type="EMBL" id="CP059668">
    <property type="protein sequence ID" value="QRW23867.1"/>
    <property type="molecule type" value="Genomic_DNA"/>
</dbReference>
<evidence type="ECO:0000256" key="6">
    <source>
        <dbReference type="ARBA" id="ARBA00022989"/>
    </source>
</evidence>
<dbReference type="KEGG" id="rsx:RhiXN_10191"/>
<evidence type="ECO:0000256" key="3">
    <source>
        <dbReference type="ARBA" id="ARBA00022448"/>
    </source>
</evidence>
<evidence type="ECO:0000256" key="1">
    <source>
        <dbReference type="ARBA" id="ARBA00004651"/>
    </source>
</evidence>
<feature type="compositionally biased region" description="Polar residues" evidence="9">
    <location>
        <begin position="815"/>
        <end position="827"/>
    </location>
</feature>
<proteinExistence type="inferred from homology"/>
<dbReference type="PRINTS" id="PR00171">
    <property type="entry name" value="SUGRTRNSPORT"/>
</dbReference>
<dbReference type="PANTHER" id="PTHR48020">
    <property type="entry name" value="PROTON MYO-INOSITOL COTRANSPORTER"/>
    <property type="match status" value="1"/>
</dbReference>
<evidence type="ECO:0000256" key="10">
    <source>
        <dbReference type="SAM" id="Phobius"/>
    </source>
</evidence>
<dbReference type="SUPFAM" id="SSF103473">
    <property type="entry name" value="MFS general substrate transporter"/>
    <property type="match status" value="1"/>
</dbReference>
<dbReference type="InterPro" id="IPR003663">
    <property type="entry name" value="Sugar/inositol_transpt"/>
</dbReference>
<reference evidence="12" key="1">
    <citation type="submission" date="2020-05" db="EMBL/GenBank/DDBJ databases">
        <title>Evolutionary and genomic comparisons of hybrid uninucleate and nonhybrid Rhizoctonia fungi.</title>
        <authorList>
            <person name="Li C."/>
            <person name="Chen X."/>
        </authorList>
    </citation>
    <scope>NUCLEOTIDE SEQUENCE</scope>
    <source>
        <strain evidence="12">AG-1 IA</strain>
    </source>
</reference>
<dbReference type="Gene3D" id="2.60.120.260">
    <property type="entry name" value="Galactose-binding domain-like"/>
    <property type="match status" value="1"/>
</dbReference>
<dbReference type="InterPro" id="IPR050814">
    <property type="entry name" value="Myo-inositol_Transporter"/>
</dbReference>
<dbReference type="AlphaFoldDB" id="A0A8H8P5B0"/>
<feature type="transmembrane region" description="Helical" evidence="10">
    <location>
        <begin position="444"/>
        <end position="466"/>
    </location>
</feature>
<dbReference type="InterPro" id="IPR036259">
    <property type="entry name" value="MFS_trans_sf"/>
</dbReference>
<dbReference type="NCBIfam" id="TIGR00879">
    <property type="entry name" value="SP"/>
    <property type="match status" value="1"/>
</dbReference>
<evidence type="ECO:0000256" key="7">
    <source>
        <dbReference type="ARBA" id="ARBA00023136"/>
    </source>
</evidence>
<feature type="transmembrane region" description="Helical" evidence="10">
    <location>
        <begin position="183"/>
        <end position="201"/>
    </location>
</feature>
<dbReference type="RefSeq" id="XP_043184104.1">
    <property type="nucleotide sequence ID" value="XM_043330007.1"/>
</dbReference>
<dbReference type="PROSITE" id="PS00217">
    <property type="entry name" value="SUGAR_TRANSPORT_2"/>
    <property type="match status" value="1"/>
</dbReference>
<keyword evidence="4" id="KW-1003">Cell membrane</keyword>
<comment type="similarity">
    <text evidence="2">Belongs to the major facilitator superfamily. Sugar transporter (TC 2.A.1.1) family.</text>
</comment>
<dbReference type="GeneID" id="67032470"/>
<keyword evidence="3" id="KW-0813">Transport</keyword>
<feature type="transmembrane region" description="Helical" evidence="10">
    <location>
        <begin position="96"/>
        <end position="116"/>
    </location>
</feature>
<comment type="catalytic activity">
    <reaction evidence="8">
        <text>myo-inositol(out) + H(+)(out) = myo-inositol(in) + H(+)(in)</text>
        <dbReference type="Rhea" id="RHEA:60364"/>
        <dbReference type="ChEBI" id="CHEBI:15378"/>
        <dbReference type="ChEBI" id="CHEBI:17268"/>
    </reaction>
</comment>
<accession>A0A8H8P5B0</accession>
<dbReference type="GO" id="GO:0005886">
    <property type="term" value="C:plasma membrane"/>
    <property type="evidence" value="ECO:0007669"/>
    <property type="project" value="UniProtKB-SubCell"/>
</dbReference>
<keyword evidence="5 10" id="KW-0812">Transmembrane</keyword>
<evidence type="ECO:0000256" key="4">
    <source>
        <dbReference type="ARBA" id="ARBA00022475"/>
    </source>
</evidence>
<evidence type="ECO:0000256" key="9">
    <source>
        <dbReference type="SAM" id="MobiDB-lite"/>
    </source>
</evidence>
<feature type="transmembrane region" description="Helical" evidence="10">
    <location>
        <begin position="50"/>
        <end position="68"/>
    </location>
</feature>
<sequence>MSFSIGKDTKVSIRHNENFDDPVSKVMRDQATGEISEEAVRAEGEEKVTMFVWILVLASSISGLLFGYDTGVISGALVSIGSDLGPAQLSNTQKELITSATTLGALIGGLAGGMISDFVGRKPVLAAANVIFIGGAIGQAACHTVTAMIGGRFLIGIGVGLAACMAPLFIAELSPTKLRGRLVTVNSVFITVVAYGIGAAFESSRGGWRWMVGLGAIPAGLQLIMLPFLPESRLDSSHHGTTRYMEQTHKCMAKIYAYATTEQVEEKVKLLRASVQESIDIQNSTTFFQRFKSILVVPVNRRALIVACGLQAFQQLSGFNTLMYYSATLFKSIGFDKPTAVGLIVAGTNFVFTLVALKYIDIVGRRKIMVFTPPGMIFGLTLASISFFYLTKSTGGELIEGTAYPKTWSGIILFSMVFYIASYATGLGNVPWQQSELFALEVRGIGASIATSTCWAANLVIGATYLSLMHAITPSGAFGLYAGLCFLGWLFCIFCYPETSGLSLEEVKLIFRDDFGIRASQRLRAAKKQIRERGDEPGSPTSRNGLTHTIYQQQKILTLINTMELHFILAEPTAQRLHLNFTGQLYIYGAKRFNHGFYSVSIDGVMSEPADGYAPGQGLFQELLFSREQLTDTIHTLVLTNIIRDNARPFVDIDCIVWTRSVDRQVKQRIIAYNKSLIDINAEMHKGRKLMTKTRCSAFLDLLYAHSNMGDGGHKLVVTNLENKVLFIDYVEVMSGGSGLSRGAIAGIVVSIVAGLALIAVPVWLLFVKRRRAKRRFSTDLVGDSDDSQAAPMGWYPPGNDSMLVEPFTEEPNRINVSDMPSSSGLNGSRVGKMSAPGVYTNRNPEAGSGMSISEARTYVHVERDAGALPPGYNDIDLSRMADGSFRNAM</sequence>